<keyword evidence="2" id="KW-1185">Reference proteome</keyword>
<evidence type="ECO:0000313" key="1">
    <source>
        <dbReference type="EMBL" id="KAI0496608.1"/>
    </source>
</evidence>
<name>A0A8T3AKR6_DENNO</name>
<organism evidence="1 2">
    <name type="scientific">Dendrobium nobile</name>
    <name type="common">Orchid</name>
    <dbReference type="NCBI Taxonomy" id="94219"/>
    <lineage>
        <taxon>Eukaryota</taxon>
        <taxon>Viridiplantae</taxon>
        <taxon>Streptophyta</taxon>
        <taxon>Embryophyta</taxon>
        <taxon>Tracheophyta</taxon>
        <taxon>Spermatophyta</taxon>
        <taxon>Magnoliopsida</taxon>
        <taxon>Liliopsida</taxon>
        <taxon>Asparagales</taxon>
        <taxon>Orchidaceae</taxon>
        <taxon>Epidendroideae</taxon>
        <taxon>Malaxideae</taxon>
        <taxon>Dendrobiinae</taxon>
        <taxon>Dendrobium</taxon>
    </lineage>
</organism>
<dbReference type="EMBL" id="JAGYWB010000016">
    <property type="protein sequence ID" value="KAI0496608.1"/>
    <property type="molecule type" value="Genomic_DNA"/>
</dbReference>
<dbReference type="PANTHER" id="PTHR47481">
    <property type="match status" value="1"/>
</dbReference>
<dbReference type="SMR" id="A0A8T3AKR6"/>
<comment type="caution">
    <text evidence="1">The sequence shown here is derived from an EMBL/GenBank/DDBJ whole genome shotgun (WGS) entry which is preliminary data.</text>
</comment>
<dbReference type="OrthoDB" id="1845088at2759"/>
<dbReference type="AlphaFoldDB" id="A0A8T3AKR6"/>
<evidence type="ECO:0000313" key="2">
    <source>
        <dbReference type="Proteomes" id="UP000829196"/>
    </source>
</evidence>
<sequence length="137" mass="15287">MKTQTMTQYLTEIKTIVDQITAAGSTIEDENILMYTINGLPPAYQAFITSIRTTLHPISLDDLYSLLLSEEIHIQTESLKNLSMAETGTALYSYRGRGRRGRGRSMQSGSRTGSNDLFPHAKYVIKEDILLQNAGID</sequence>
<dbReference type="PANTHER" id="PTHR47481:SF31">
    <property type="entry name" value="OS01G0873500 PROTEIN"/>
    <property type="match status" value="1"/>
</dbReference>
<protein>
    <submittedName>
        <fullName evidence="1">Uncharacterized protein</fullName>
    </submittedName>
</protein>
<dbReference type="Pfam" id="PF14223">
    <property type="entry name" value="Retrotran_gag_2"/>
    <property type="match status" value="1"/>
</dbReference>
<dbReference type="Proteomes" id="UP000829196">
    <property type="component" value="Unassembled WGS sequence"/>
</dbReference>
<accession>A0A8T3AKR6</accession>
<proteinExistence type="predicted"/>
<reference evidence="1" key="1">
    <citation type="journal article" date="2022" name="Front. Genet.">
        <title>Chromosome-Scale Assembly of the Dendrobium nobile Genome Provides Insights Into the Molecular Mechanism of the Biosynthesis of the Medicinal Active Ingredient of Dendrobium.</title>
        <authorList>
            <person name="Xu Q."/>
            <person name="Niu S.-C."/>
            <person name="Li K.-L."/>
            <person name="Zheng P.-J."/>
            <person name="Zhang X.-J."/>
            <person name="Jia Y."/>
            <person name="Liu Y."/>
            <person name="Niu Y.-X."/>
            <person name="Yu L.-H."/>
            <person name="Chen D.-F."/>
            <person name="Zhang G.-Q."/>
        </authorList>
    </citation>
    <scope>NUCLEOTIDE SEQUENCE</scope>
    <source>
        <tissue evidence="1">Leaf</tissue>
    </source>
</reference>
<gene>
    <name evidence="1" type="ORF">KFK09_022928</name>
</gene>